<keyword evidence="2" id="KW-1185">Reference proteome</keyword>
<name>A0A194WB76_CYTMA</name>
<accession>A0A194WB76</accession>
<reference evidence="1" key="1">
    <citation type="submission" date="2014-12" db="EMBL/GenBank/DDBJ databases">
        <title>Genome Sequence of Valsa Canker Pathogens Uncovers a Specific Adaption of Colonization on Woody Bark.</title>
        <authorList>
            <person name="Yin Z."/>
            <person name="Liu H."/>
            <person name="Gao X."/>
            <person name="Li Z."/>
            <person name="Song N."/>
            <person name="Ke X."/>
            <person name="Dai Q."/>
            <person name="Wu Y."/>
            <person name="Sun Y."/>
            <person name="Xu J.-R."/>
            <person name="Kang Z.K."/>
            <person name="Wang L."/>
            <person name="Huang L."/>
        </authorList>
    </citation>
    <scope>NUCLEOTIDE SEQUENCE [LARGE SCALE GENOMIC DNA]</scope>
    <source>
        <strain evidence="1">03-8</strain>
    </source>
</reference>
<dbReference type="EMBL" id="CM003108">
    <property type="protein sequence ID" value="KUI73679.1"/>
    <property type="molecule type" value="Genomic_DNA"/>
</dbReference>
<proteinExistence type="predicted"/>
<organism evidence="1 2">
    <name type="scientific">Cytospora mali</name>
    <name type="common">Apple Valsa canker fungus</name>
    <name type="synonym">Valsa mali</name>
    <dbReference type="NCBI Taxonomy" id="578113"/>
    <lineage>
        <taxon>Eukaryota</taxon>
        <taxon>Fungi</taxon>
        <taxon>Dikarya</taxon>
        <taxon>Ascomycota</taxon>
        <taxon>Pezizomycotina</taxon>
        <taxon>Sordariomycetes</taxon>
        <taxon>Sordariomycetidae</taxon>
        <taxon>Diaporthales</taxon>
        <taxon>Cytosporaceae</taxon>
        <taxon>Cytospora</taxon>
    </lineage>
</organism>
<evidence type="ECO:0000313" key="1">
    <source>
        <dbReference type="EMBL" id="KUI73679.1"/>
    </source>
</evidence>
<evidence type="ECO:0000313" key="2">
    <source>
        <dbReference type="Proteomes" id="UP000078559"/>
    </source>
</evidence>
<dbReference type="AlphaFoldDB" id="A0A194WB76"/>
<protein>
    <submittedName>
        <fullName evidence="1">Uncharacterized protein</fullName>
    </submittedName>
</protein>
<dbReference type="Proteomes" id="UP000078559">
    <property type="component" value="Chromosome 11"/>
</dbReference>
<sequence>MSVHRPMANTVKSYHDVRSGHRHPLPHIRNPLRFYRDMDHLHYGHYNHDPTKFRPVAELDNASGRFSRFESYEHGLVGESADDQTFHGGSSHHLSTLTLSLQPAAQSSAAQSSAYQVSRPAVPGAAVWGYF</sequence>
<gene>
    <name evidence="1" type="ORF">VM1G_09459</name>
</gene>